<dbReference type="Proteomes" id="UP000708208">
    <property type="component" value="Unassembled WGS sequence"/>
</dbReference>
<sequence>MESKAIICFLVGTSLLCIRASIIPSSTLDDLLSIKGYHFHTYFDHRNTTNIEEAINFRTSIQERITSGELKECRINFVNFLPRGPHLMGEYETCCNSTSLPAAMSFFIENRGNLSVLFHPLTRWELLDHTKRAMFLGPPVKMDVSILSVDLFDDVDVCGDDEIEYSDINNLIL</sequence>
<proteinExistence type="predicted"/>
<accession>A0A8J2NRD0</accession>
<dbReference type="PANTHER" id="PTHR36423">
    <property type="entry name" value="AFR070WP"/>
    <property type="match status" value="1"/>
</dbReference>
<gene>
    <name evidence="2" type="ORF">AFUS01_LOCUS1521</name>
</gene>
<feature type="signal peptide" evidence="1">
    <location>
        <begin position="1"/>
        <end position="20"/>
    </location>
</feature>
<keyword evidence="3" id="KW-1185">Reference proteome</keyword>
<comment type="caution">
    <text evidence="2">The sequence shown here is derived from an EMBL/GenBank/DDBJ whole genome shotgun (WGS) entry which is preliminary data.</text>
</comment>
<evidence type="ECO:0000256" key="1">
    <source>
        <dbReference type="SAM" id="SignalP"/>
    </source>
</evidence>
<dbReference type="OrthoDB" id="9970095at2759"/>
<evidence type="ECO:0008006" key="4">
    <source>
        <dbReference type="Google" id="ProtNLM"/>
    </source>
</evidence>
<protein>
    <recommendedName>
        <fullName evidence="4">DOPA 4,5-dioxygenase</fullName>
    </recommendedName>
</protein>
<evidence type="ECO:0000313" key="2">
    <source>
        <dbReference type="EMBL" id="CAG7663568.1"/>
    </source>
</evidence>
<evidence type="ECO:0000313" key="3">
    <source>
        <dbReference type="Proteomes" id="UP000708208"/>
    </source>
</evidence>
<dbReference type="Pfam" id="PF08883">
    <property type="entry name" value="DOPA_dioxygen"/>
    <property type="match status" value="1"/>
</dbReference>
<dbReference type="PANTHER" id="PTHR36423:SF2">
    <property type="entry name" value="AFR070WP"/>
    <property type="match status" value="1"/>
</dbReference>
<dbReference type="EMBL" id="CAJVCH010008462">
    <property type="protein sequence ID" value="CAG7663568.1"/>
    <property type="molecule type" value="Genomic_DNA"/>
</dbReference>
<keyword evidence="1" id="KW-0732">Signal</keyword>
<organism evidence="2 3">
    <name type="scientific">Allacma fusca</name>
    <dbReference type="NCBI Taxonomy" id="39272"/>
    <lineage>
        <taxon>Eukaryota</taxon>
        <taxon>Metazoa</taxon>
        <taxon>Ecdysozoa</taxon>
        <taxon>Arthropoda</taxon>
        <taxon>Hexapoda</taxon>
        <taxon>Collembola</taxon>
        <taxon>Symphypleona</taxon>
        <taxon>Sminthuridae</taxon>
        <taxon>Allacma</taxon>
    </lineage>
</organism>
<dbReference type="InterPro" id="IPR014980">
    <property type="entry name" value="DOPA_dioxygen"/>
</dbReference>
<dbReference type="AlphaFoldDB" id="A0A8J2NRD0"/>
<feature type="chain" id="PRO_5035239094" description="DOPA 4,5-dioxygenase" evidence="1">
    <location>
        <begin position="21"/>
        <end position="173"/>
    </location>
</feature>
<reference evidence="2" key="1">
    <citation type="submission" date="2021-06" db="EMBL/GenBank/DDBJ databases">
        <authorList>
            <person name="Hodson N. C."/>
            <person name="Mongue J. A."/>
            <person name="Jaron S. K."/>
        </authorList>
    </citation>
    <scope>NUCLEOTIDE SEQUENCE</scope>
</reference>
<name>A0A8J2NRD0_9HEXA</name>